<dbReference type="SUPFAM" id="SSF53850">
    <property type="entry name" value="Periplasmic binding protein-like II"/>
    <property type="match status" value="1"/>
</dbReference>
<organism evidence="2 3">
    <name type="scientific">Streptomyces chumphonensis</name>
    <dbReference type="NCBI Taxonomy" id="1214925"/>
    <lineage>
        <taxon>Bacteria</taxon>
        <taxon>Bacillati</taxon>
        <taxon>Actinomycetota</taxon>
        <taxon>Actinomycetes</taxon>
        <taxon>Kitasatosporales</taxon>
        <taxon>Streptomycetaceae</taxon>
        <taxon>Streptomyces</taxon>
    </lineage>
</organism>
<dbReference type="PANTHER" id="PTHR43649">
    <property type="entry name" value="ARABINOSE-BINDING PROTEIN-RELATED"/>
    <property type="match status" value="1"/>
</dbReference>
<dbReference type="Gene3D" id="3.40.190.10">
    <property type="entry name" value="Periplasmic binding protein-like II"/>
    <property type="match status" value="1"/>
</dbReference>
<dbReference type="Pfam" id="PF13416">
    <property type="entry name" value="SBP_bac_8"/>
    <property type="match status" value="1"/>
</dbReference>
<feature type="chain" id="PRO_5039731531" evidence="1">
    <location>
        <begin position="33"/>
        <end position="446"/>
    </location>
</feature>
<dbReference type="AlphaFoldDB" id="A0A927EWC8"/>
<reference evidence="2" key="1">
    <citation type="submission" date="2020-09" db="EMBL/GenBank/DDBJ databases">
        <title>Secondary metabolite and genome analysis of marine Streptomyces chumphonensis KK1-2T.</title>
        <authorList>
            <person name="Phongsopitanun W."/>
            <person name="Kanchanasin P."/>
            <person name="Pittayakhajonwut P."/>
            <person name="Suwanborirux K."/>
            <person name="Tanasupawat S."/>
        </authorList>
    </citation>
    <scope>NUCLEOTIDE SEQUENCE</scope>
    <source>
        <strain evidence="2">KK1-2</strain>
    </source>
</reference>
<evidence type="ECO:0000313" key="2">
    <source>
        <dbReference type="EMBL" id="MBD3930843.1"/>
    </source>
</evidence>
<proteinExistence type="predicted"/>
<sequence length="446" mass="48024">MATNGTARRSTRRPTRLAAIGVSALVTGSLLAGCADDGGSDSDTGRASDGDITLNVGLFGTFGFQEAGLYEEYEKLNPGVRIEQSVVERNENYYPQLLTRLASNSGLADVQAVEVANIAEVTATQADKFVDLGGQEGVDQGDWFDWKWQQGTTADGRTIALGTDIGPMAICYRKDHFEAAGLPTERAEVSKLWAGDWEKYLETGEAFMADGPDDVAWVDSASGLYSAAISSSESRYYDEDGEVVYKDNPDVRAAWDIATAAAEAGMTDRHEQFTPPWDKAMNNGTFATLSCPAWMLGYIQDKGGDKSADLWDVADAPRPGNWGGSFLGVPETAKNKEEAAKFVAWLTAPEQQAKLFEERGSFPSAPASYETPAVADATHDYFGDAPIGEIFARAAQDIPTQIIGPKDQIIAENIGRSGVRQVEQKGLSPEDAWQEAVKAVDNALDE</sequence>
<evidence type="ECO:0000256" key="1">
    <source>
        <dbReference type="SAM" id="SignalP"/>
    </source>
</evidence>
<dbReference type="RefSeq" id="WP_191208065.1">
    <property type="nucleotide sequence ID" value="NZ_BAABKL010000039.1"/>
</dbReference>
<feature type="signal peptide" evidence="1">
    <location>
        <begin position="1"/>
        <end position="32"/>
    </location>
</feature>
<dbReference type="Proteomes" id="UP000632289">
    <property type="component" value="Unassembled WGS sequence"/>
</dbReference>
<gene>
    <name evidence="2" type="ORF">IF129_04590</name>
</gene>
<protein>
    <submittedName>
        <fullName evidence="2">Extracellular solute-binding protein</fullName>
    </submittedName>
</protein>
<comment type="caution">
    <text evidence="2">The sequence shown here is derived from an EMBL/GenBank/DDBJ whole genome shotgun (WGS) entry which is preliminary data.</text>
</comment>
<accession>A0A927EWC8</accession>
<name>A0A927EWC8_9ACTN</name>
<dbReference type="InterPro" id="IPR006059">
    <property type="entry name" value="SBP"/>
</dbReference>
<dbReference type="EMBL" id="JACXYU010000001">
    <property type="protein sequence ID" value="MBD3930843.1"/>
    <property type="molecule type" value="Genomic_DNA"/>
</dbReference>
<evidence type="ECO:0000313" key="3">
    <source>
        <dbReference type="Proteomes" id="UP000632289"/>
    </source>
</evidence>
<keyword evidence="3" id="KW-1185">Reference proteome</keyword>
<dbReference type="PANTHER" id="PTHR43649:SF32">
    <property type="entry name" value="SUGAR BINDING SECRETED PROTEIN"/>
    <property type="match status" value="1"/>
</dbReference>
<dbReference type="InterPro" id="IPR050490">
    <property type="entry name" value="Bact_solute-bd_prot1"/>
</dbReference>
<keyword evidence="1" id="KW-0732">Signal</keyword>